<dbReference type="GO" id="GO:0045053">
    <property type="term" value="P:protein retention in Golgi apparatus"/>
    <property type="evidence" value="ECO:0007669"/>
    <property type="project" value="TreeGrafter"/>
</dbReference>
<evidence type="ECO:0000259" key="5">
    <source>
        <dbReference type="Pfam" id="PF12624"/>
    </source>
</evidence>
<name>A0AAN5I6K2_9BILA</name>
<feature type="region of interest" description="Disordered" evidence="4">
    <location>
        <begin position="1337"/>
        <end position="1383"/>
    </location>
</feature>
<dbReference type="GO" id="GO:0006869">
    <property type="term" value="P:lipid transport"/>
    <property type="evidence" value="ECO:0007669"/>
    <property type="project" value="UniProtKB-KW"/>
</dbReference>
<evidence type="ECO:0000256" key="3">
    <source>
        <dbReference type="ARBA" id="ARBA00023055"/>
    </source>
</evidence>
<gene>
    <name evidence="9" type="ORF">PMAYCL1PPCAC_24478</name>
</gene>
<protein>
    <submittedName>
        <fullName evidence="9">Uncharacterized protein</fullName>
    </submittedName>
</protein>
<evidence type="ECO:0000313" key="9">
    <source>
        <dbReference type="EMBL" id="GMR54283.1"/>
    </source>
</evidence>
<dbReference type="Pfam" id="PF25037">
    <property type="entry name" value="VPS13_C"/>
    <property type="match status" value="1"/>
</dbReference>
<evidence type="ECO:0000256" key="4">
    <source>
        <dbReference type="SAM" id="MobiDB-lite"/>
    </source>
</evidence>
<feature type="domain" description="Vacuolar protein sorting-associated protein 13 VPS13 adaptor binding" evidence="7">
    <location>
        <begin position="2025"/>
        <end position="2498"/>
    </location>
</feature>
<keyword evidence="3" id="KW-0445">Lipid transport</keyword>
<comment type="caution">
    <text evidence="9">The sequence shown here is derived from an EMBL/GenBank/DDBJ whole genome shotgun (WGS) entry which is preliminary data.</text>
</comment>
<dbReference type="Pfam" id="PF12624">
    <property type="entry name" value="VPS13_N"/>
    <property type="match status" value="1"/>
</dbReference>
<dbReference type="InterPro" id="IPR009543">
    <property type="entry name" value="VPS13_VAB"/>
</dbReference>
<evidence type="ECO:0000259" key="8">
    <source>
        <dbReference type="Pfam" id="PF25037"/>
    </source>
</evidence>
<evidence type="ECO:0000259" key="7">
    <source>
        <dbReference type="Pfam" id="PF25036"/>
    </source>
</evidence>
<dbReference type="GO" id="GO:0006623">
    <property type="term" value="P:protein targeting to vacuole"/>
    <property type="evidence" value="ECO:0007669"/>
    <property type="project" value="TreeGrafter"/>
</dbReference>
<feature type="compositionally biased region" description="Basic and acidic residues" evidence="4">
    <location>
        <begin position="1353"/>
        <end position="1383"/>
    </location>
</feature>
<feature type="compositionally biased region" description="Gly residues" evidence="4">
    <location>
        <begin position="434"/>
        <end position="443"/>
    </location>
</feature>
<dbReference type="PANTHER" id="PTHR16166:SF93">
    <property type="entry name" value="INTERMEMBRANE LIPID TRANSFER PROTEIN VPS13"/>
    <property type="match status" value="1"/>
</dbReference>
<feature type="domain" description="Chorein N-terminal" evidence="5">
    <location>
        <begin position="2"/>
        <end position="820"/>
    </location>
</feature>
<comment type="similarity">
    <text evidence="1">Belongs to the VPS13 family.</text>
</comment>
<organism evidence="9 10">
    <name type="scientific">Pristionchus mayeri</name>
    <dbReference type="NCBI Taxonomy" id="1317129"/>
    <lineage>
        <taxon>Eukaryota</taxon>
        <taxon>Metazoa</taxon>
        <taxon>Ecdysozoa</taxon>
        <taxon>Nematoda</taxon>
        <taxon>Chromadorea</taxon>
        <taxon>Rhabditida</taxon>
        <taxon>Rhabditina</taxon>
        <taxon>Diplogasteromorpha</taxon>
        <taxon>Diplogasteroidea</taxon>
        <taxon>Neodiplogasteridae</taxon>
        <taxon>Pristionchus</taxon>
    </lineage>
</organism>
<evidence type="ECO:0000256" key="1">
    <source>
        <dbReference type="ARBA" id="ARBA00006545"/>
    </source>
</evidence>
<dbReference type="EMBL" id="BTRK01000005">
    <property type="protein sequence ID" value="GMR54283.1"/>
    <property type="molecule type" value="Genomic_DNA"/>
</dbReference>
<dbReference type="Pfam" id="PF25033">
    <property type="entry name" value="VPS13_M"/>
    <property type="match status" value="1"/>
</dbReference>
<dbReference type="Pfam" id="PF25036">
    <property type="entry name" value="VPS13_VAB"/>
    <property type="match status" value="1"/>
</dbReference>
<dbReference type="PANTHER" id="PTHR16166">
    <property type="entry name" value="VACUOLAR PROTEIN SORTING-ASSOCIATED PROTEIN VPS13"/>
    <property type="match status" value="1"/>
</dbReference>
<reference evidence="10" key="1">
    <citation type="submission" date="2022-10" db="EMBL/GenBank/DDBJ databases">
        <title>Genome assembly of Pristionchus species.</title>
        <authorList>
            <person name="Yoshida K."/>
            <person name="Sommer R.J."/>
        </authorList>
    </citation>
    <scope>NUCLEOTIDE SEQUENCE [LARGE SCALE GENOMIC DNA]</scope>
    <source>
        <strain evidence="10">RS5460</strain>
    </source>
</reference>
<feature type="region of interest" description="Disordered" evidence="4">
    <location>
        <begin position="114"/>
        <end position="134"/>
    </location>
</feature>
<evidence type="ECO:0000256" key="2">
    <source>
        <dbReference type="ARBA" id="ARBA00022448"/>
    </source>
</evidence>
<dbReference type="InterPro" id="IPR026847">
    <property type="entry name" value="VPS13"/>
</dbReference>
<proteinExistence type="inferred from homology"/>
<dbReference type="InterPro" id="IPR056747">
    <property type="entry name" value="VPS13-like_M"/>
</dbReference>
<evidence type="ECO:0000259" key="6">
    <source>
        <dbReference type="Pfam" id="PF25033"/>
    </source>
</evidence>
<feature type="region of interest" description="Disordered" evidence="4">
    <location>
        <begin position="434"/>
        <end position="453"/>
    </location>
</feature>
<feature type="domain" description="Intermembrane lipid transfer protein VPS13-like C-terminal" evidence="8">
    <location>
        <begin position="3088"/>
        <end position="3206"/>
    </location>
</feature>
<dbReference type="Proteomes" id="UP001328107">
    <property type="component" value="Unassembled WGS sequence"/>
</dbReference>
<keyword evidence="2" id="KW-0813">Transport</keyword>
<sequence length="3229" mass="358410">MVFESLVADLLNRFLGDFVDNLDSSQLNIGIWGGDVKLENLEIKESALDDLDLPAKLKYGYIESLVLKIPWKNLYTEPVIATVDGVQLIVVPNKGVVYNEEKAKKNAKEIKEKTLTRLEEARKNRRKPPDPQADSFAEKMVGQVIKNLQVAVHNVHVRFEDKYTNRARPFAAGVTLAALQLDTTDENWKRTIHKDAVKIVHKLVELNSLAVYWDSDVKLISDLTDKKMIRQQLREFIATGDHRPKTKYILEPIRMQAKLSLNQKPETDGSNWKIPKIDLVVDMDQLRMAIGKMQYQDLLLFLEAQERFGLATQYLKHRPHLNEYKGHYKEWWLFAYKSILHEKVKRRRENWNWQRMKKHRDLVKAYTEAWVSKQTEKSPAASVTKTITEGEEKLDVFNVNVARQQAEMEIDRRGLTRLDDQPQGWMGWAKSWWGGGAENGNGGPPKPPPGKAGDIATKFQAAMTPEEKAKLFEAIDYEENMPPTNYPKEFVENRIDFKLGEVNIIVEGAIQMDFVGLHAALLQRPAAGAIHLKARISEVRMDGCKEAMLRMREKGDWLTVEVDTNPLEGGYDQKVALRIAPVNFIYHAPAVNKAIDVFKPPESVKLNQLTAAAMSRYEEVKTRSTAGMQHALEKKTKLVLDMVIQPATIFICEGGTFNEFKPVLLADLGLLTISTVEVDAKKLAETDKMGQLALKAYDRFRVALSNVVVVLAENVKEAEAARTSPSSPLHLLRPTGLDIQIHKCGIDDLKLAKLKVVGNLPDIVIGISDVHLIMLLKLLISIPKPPPDPVTEKEEELVVAPKLKDRAKMKTIMEDEVELTVEPTEEPKDVLAKNNQQVQIELQLRLNEIGLVVSRGSNTLVALSVLGMTCRLQMRTHDMVVKAEMGALRVHMPTHKSLAPGRDHLYLVDNVEQDGPLLSLDYVQAQSESPFFATEYKNTEQRVILKFTQLIVALHQEGLIELKKYGEEVQAKVNEIVGKKEEDSEVEGVEETVTDAVGKKLSQVVAHSMESLTALHKVHRKKSRKETVTADVEADKIINMKVESTFGSLSVYLGSEKQLESVLAIDDIRASVKMMKAQMDVTATLKSISVTDSAKGALYKKLMHVQGKDEVMLRFEMTQFNREEKAKRPTDLDMRVKLRLARLRFVFVNLWVSRLLAWLQPFQAQAAAAAAAASAAASAKAHQAAHDVKAAIAERQPRIELDVHLEAPIIVIPRLSTSTDIIVVDLGSVSVNNKIVAEKAGSGLVVIDAMEVALKDMSVAIASMEQKGAMIAAKRHILSPITFGVQVSRNLMWEESKAKPQAAVDMHLSVVEAKLSQKDYSTIMATLSGNLAEKVEPDDTLEVFTPPSTRTPPTEEVKKDEKKSEVERQHPGDRIADASTEEKPVSTDVQFDVKLVVDEIKAVLNADDDSGIATLSIRGFKTNAKVLGDGSLDVALNLAAFTMYDERADTEIRELMEKRGHKDEDLIKMHFAQNAQQDKKVRLSMCAFFICLCPEFLGSLAKFFAVEKTEEEKEREIAEAERKLASGATHAVAAGGGSGAAAAPAAPVQGTLALDADIKGIEVILVEDSTQPDSSQALILTFNCNIKSHPTADAEEMTGGIEGLHIFSSYYDVTKRDQVTYEVLKKADIKLTLRSEKKSKAMDIKVHSTPLELYMAPSIIRMLSAVNTQFAAASQEDTTVSSLAPRVRTFENYWGVKPLNEAKHWFLKVPVAEEAVEEAEEALAPTGPVEKAEVKFPVISLTLETDDGGVRTPLILLGMSMELTAANWSWALKADGDMSMQMNYFNEAISVWEPVIEPCEVEDGVFETWTMQLNVVGRNKLDSADKSPDMSVKIETERMLNITFTKSLYELTNKLSDAFTRAAKQIAPPTGTQLPGDEPFLVLNDTGVSVMIHNSNTLQVSSDDRPIDATHGDYVRLRLREEAANGVGTAAAAARDPFGPPVQQETKIDMIMETLGEKQTVRVGRAGRQILEFNPNMKKENGGDHEVTVTGGHSAWKLIETSPSGAITVGLPVVVVAETRVEGGRRLLTLSSHIRVQSHIETDIEVFTRRDTTLDPAGTVSFGEKMSMPINLLYGNEGEIFFKPTADKWSVCETGIRWHEFSSSYRRTVECRSVENPTEAFHFEVTVTEERCTFGKENSHAYVVHFHPPLVFQNLLPMPIKVKKPIELELEPGDHSVINVIPGELLKLSVVHLGKVYWLDMPQQEEKPDLQVVALNLDTGADELLLGIRWSRESGGLRASLYAPFWLVNNTLHTLNHLECSAGFLDASTTRCVPCKKRTGGSEMDSSIVHKPDNNPIILPFPSTDLTQKKKAQVKVGDSNWSDSFPLDTAGNASRITCKGVDRELDLTVDIRLCSSGLTKVVTYSPFYLVSNCGRQNMEVREDGTKEWITVPAQTCIGVYPQQKEKRKLLCVRYAGAKEESLLFPITENLDTFAHINDDTCGISVSVTVGESSVVVHLTPFAPGMAPAHVINHTTHTVKFWQKGGHKEVELKPRETAFFTWSDVTKNRVLEYSCGDAKGEDKLDQTRFDQVKPENAKARYLYLISFLNGRQRTLLFESDISQASEASGSWERDKITMVSEVKLFGVGVSVVDNIARKEILYMAISSSAVLWEEEAKKGRFKAFNVALMESLESKYGEYLENPDGGQQFVPITDAFSVDFKNMIMKKKKGKEVKLRRCFEKGIWASFGQSKERQKVHLKLNHIQIDNQLDACVFPCMLSAVPPPRSIVQDNAPKPFIELSMVKRQSEHSTIPEIEYQKVLMQEFAVRVDQGAINALLQFIATEAEVKQYDKDAFAEDFKLTETKLEDLAQSWKVQKPKSFYQLLHISPLMIHLSFSQGGTTGDSSDAPIPIQSQFISILLKSVGVTLTELQDVVFKLAYFERTCVFYSNDQLNGEIISHYTKQAIKQLYVLVLGLDIIGNPFGLVRDLSSGVEDLFYQPFQGAIQGPEEFVSGLALGMQSMVGHTIGGAAGAVGRIAGTVGKGVAALTFDDDYQRKRQEDLNRKPASGFEGVARGFKGLGMGIVDGVTGVVTKPIEGARQGGAGGFVKGMGKGLVGVVARPVSGAVDFASSALQSVKHVAGTDRSTDPLRAPRLIRSDGIVRPYSATEAIGHKIFKDTDRGALKEAGDHFLAHASISDKCVLLVTDQHLIISKRTDMMGTWTTDWATEYGKINEPTFVENGIKIVLKEKKKSFLGIGGTQGKIITFNNSNDQAIRATILEAYRAATDPHQ</sequence>
<dbReference type="InterPro" id="IPR056748">
    <property type="entry name" value="VPS13-like_C"/>
</dbReference>
<accession>A0AAN5I6K2</accession>
<evidence type="ECO:0000313" key="10">
    <source>
        <dbReference type="Proteomes" id="UP001328107"/>
    </source>
</evidence>
<dbReference type="InterPro" id="IPR026854">
    <property type="entry name" value="VPS13_N"/>
</dbReference>
<keyword evidence="10" id="KW-1185">Reference proteome</keyword>
<feature type="domain" description="VPS13-like middle region" evidence="6">
    <location>
        <begin position="1060"/>
        <end position="1852"/>
    </location>
</feature>